<reference evidence="10" key="1">
    <citation type="submission" date="2021-01" db="EMBL/GenBank/DDBJ databases">
        <authorList>
            <person name="Kaushik A."/>
        </authorList>
    </citation>
    <scope>NUCLEOTIDE SEQUENCE</scope>
    <source>
        <strain evidence="10">AG1-1C</strain>
    </source>
</reference>
<comment type="similarity">
    <text evidence="2 9">Belongs to the eIF-2B alpha/beta/delta subunits family.</text>
</comment>
<gene>
    <name evidence="10" type="ORF">RDB_LOCUS86919</name>
</gene>
<dbReference type="PANTHER" id="PTHR45859:SF1">
    <property type="entry name" value="TRANSLATION INITIATION FACTOR EIF-2B SUBUNIT BETA"/>
    <property type="match status" value="1"/>
</dbReference>
<evidence type="ECO:0000256" key="2">
    <source>
        <dbReference type="ARBA" id="ARBA00007251"/>
    </source>
</evidence>
<dbReference type="SUPFAM" id="SSF100950">
    <property type="entry name" value="NagB/RpiA/CoA transferase-like"/>
    <property type="match status" value="1"/>
</dbReference>
<evidence type="ECO:0000256" key="4">
    <source>
        <dbReference type="ARBA" id="ARBA00022540"/>
    </source>
</evidence>
<evidence type="ECO:0000256" key="8">
    <source>
        <dbReference type="ARBA" id="ARBA00046432"/>
    </source>
</evidence>
<dbReference type="InterPro" id="IPR051855">
    <property type="entry name" value="eIF2B_beta_subunit"/>
</dbReference>
<dbReference type="GO" id="GO:0005085">
    <property type="term" value="F:guanyl-nucleotide exchange factor activity"/>
    <property type="evidence" value="ECO:0007669"/>
    <property type="project" value="TreeGrafter"/>
</dbReference>
<dbReference type="PANTHER" id="PTHR45859">
    <property type="entry name" value="TRANSLATION INITIATION FACTOR EIF-2B SUBUNIT BETA"/>
    <property type="match status" value="1"/>
</dbReference>
<dbReference type="Pfam" id="PF01008">
    <property type="entry name" value="IF-2B"/>
    <property type="match status" value="1"/>
</dbReference>
<name>A0A8H2XEV4_9AGAM</name>
<accession>A0A8H2XEV4</accession>
<evidence type="ECO:0000256" key="3">
    <source>
        <dbReference type="ARBA" id="ARBA00022490"/>
    </source>
</evidence>
<dbReference type="GO" id="GO:0005851">
    <property type="term" value="C:eukaryotic translation initiation factor 2B complex"/>
    <property type="evidence" value="ECO:0007669"/>
    <property type="project" value="TreeGrafter"/>
</dbReference>
<comment type="subcellular location">
    <subcellularLocation>
        <location evidence="1">Cytoplasm</location>
        <location evidence="1">Cytosol</location>
    </subcellularLocation>
</comment>
<dbReference type="AlphaFoldDB" id="A0A8H2XEV4"/>
<dbReference type="Gene3D" id="3.40.50.10470">
    <property type="entry name" value="Translation initiation factor eif-2b, domain 2"/>
    <property type="match status" value="1"/>
</dbReference>
<dbReference type="GO" id="GO:0003743">
    <property type="term" value="F:translation initiation factor activity"/>
    <property type="evidence" value="ECO:0007669"/>
    <property type="project" value="UniProtKB-KW"/>
</dbReference>
<dbReference type="Proteomes" id="UP000663846">
    <property type="component" value="Unassembled WGS sequence"/>
</dbReference>
<evidence type="ECO:0000256" key="1">
    <source>
        <dbReference type="ARBA" id="ARBA00004514"/>
    </source>
</evidence>
<evidence type="ECO:0000256" key="9">
    <source>
        <dbReference type="RuleBase" id="RU003814"/>
    </source>
</evidence>
<evidence type="ECO:0000313" key="11">
    <source>
        <dbReference type="Proteomes" id="UP000663846"/>
    </source>
</evidence>
<comment type="subunit">
    <text evidence="8">Component of the translation initiation factor 2B (eIF2B) complex which is a heterodecamer of two sets of five different subunits: alpha, beta, gamma, delta and epsilon. Subunits alpha, beta and delta comprise a regulatory subcomplex and subunits epsilon and gamma comprise a catalytic subcomplex. Within the complex, the hexameric regulatory complex resides at the center, with the two heterodimeric catalytic subcomplexes bound on opposite sides.</text>
</comment>
<dbReference type="InterPro" id="IPR000649">
    <property type="entry name" value="IF-2B-related"/>
</dbReference>
<evidence type="ECO:0000256" key="5">
    <source>
        <dbReference type="ARBA" id="ARBA00022917"/>
    </source>
</evidence>
<protein>
    <recommendedName>
        <fullName evidence="6">Translation initiation factor eIF2B subunit beta</fullName>
    </recommendedName>
    <alternativeName>
        <fullName evidence="7">eIF2B GDP-GTP exchange factor subunit beta</fullName>
    </alternativeName>
</protein>
<proteinExistence type="inferred from homology"/>
<keyword evidence="5" id="KW-0648">Protein biosynthesis</keyword>
<comment type="caution">
    <text evidence="10">The sequence shown here is derived from an EMBL/GenBank/DDBJ whole genome shotgun (WGS) entry which is preliminary data.</text>
</comment>
<keyword evidence="3" id="KW-0963">Cytoplasm</keyword>
<dbReference type="EMBL" id="CAJMWS010000321">
    <property type="protein sequence ID" value="CAE6421052.1"/>
    <property type="molecule type" value="Genomic_DNA"/>
</dbReference>
<dbReference type="InterPro" id="IPR037171">
    <property type="entry name" value="NagB/RpiA_transferase-like"/>
</dbReference>
<sequence length="422" mass="45746">MVGCISSARPVKEHLGVNVTLHYILTRSPNKLLPFRSFISATTMAELIRDKGTLRNVESLVARLRRRQVTGAHDTAVETVLLLRQVVSTARFSSIDQLLDMIRSVGVRLVAAQPKEIAVGNMVRRVIHQVREEYLANTGGADPSQRTAGITRTNTMSTPDGSALSLANFVLLGRPRATARPTREVETSIGDVDRRSMATKPALIDAVKEIVDEMEGVFEGIAKNAKNHIHADEIVLTIGYSRTVEEFLKAAAHDKKFTVIVAETAPSYTGQQLADSLSQHGISTFLVPDSAIFAMMSRVTKLILGAHAVLADGGLVAQSGALAAAIAARAHATSVIVCAAQYKFAPLWSWSVEGAGAADYGDPGLVMGYDEGELVGSVEVVNPKYDYVKPEFLDVIVTNYGDHPPSYVYKLVKEMYEDEILE</sequence>
<dbReference type="InterPro" id="IPR042529">
    <property type="entry name" value="IF_2B-like_C"/>
</dbReference>
<keyword evidence="4" id="KW-0396">Initiation factor</keyword>
<evidence type="ECO:0000256" key="7">
    <source>
        <dbReference type="ARBA" id="ARBA00044228"/>
    </source>
</evidence>
<evidence type="ECO:0000313" key="10">
    <source>
        <dbReference type="EMBL" id="CAE6421052.1"/>
    </source>
</evidence>
<organism evidence="10 11">
    <name type="scientific">Rhizoctonia solani</name>
    <dbReference type="NCBI Taxonomy" id="456999"/>
    <lineage>
        <taxon>Eukaryota</taxon>
        <taxon>Fungi</taxon>
        <taxon>Dikarya</taxon>
        <taxon>Basidiomycota</taxon>
        <taxon>Agaricomycotina</taxon>
        <taxon>Agaricomycetes</taxon>
        <taxon>Cantharellales</taxon>
        <taxon>Ceratobasidiaceae</taxon>
        <taxon>Rhizoctonia</taxon>
    </lineage>
</organism>
<dbReference type="GO" id="GO:0005829">
    <property type="term" value="C:cytosol"/>
    <property type="evidence" value="ECO:0007669"/>
    <property type="project" value="UniProtKB-SubCell"/>
</dbReference>
<evidence type="ECO:0000256" key="6">
    <source>
        <dbReference type="ARBA" id="ARBA00044122"/>
    </source>
</evidence>